<comment type="similarity">
    <text evidence="1">Belongs to the zinc-associated anti-sigma factor (ZAS) superfamily. Anti-sigma-W factor family.</text>
</comment>
<evidence type="ECO:0000256" key="2">
    <source>
        <dbReference type="ARBA" id="ARBA00024438"/>
    </source>
</evidence>
<evidence type="ECO:0000256" key="3">
    <source>
        <dbReference type="SAM" id="Phobius"/>
    </source>
</evidence>
<dbReference type="AlphaFoldDB" id="A0A1U7NPD6"/>
<dbReference type="InterPro" id="IPR041916">
    <property type="entry name" value="Anti_sigma_zinc_sf"/>
</dbReference>
<evidence type="ECO:0000313" key="7">
    <source>
        <dbReference type="Proteomes" id="UP000186705"/>
    </source>
</evidence>
<dbReference type="EMBL" id="MPKA01000047">
    <property type="protein sequence ID" value="OLU47496.1"/>
    <property type="molecule type" value="Genomic_DNA"/>
</dbReference>
<evidence type="ECO:0000259" key="4">
    <source>
        <dbReference type="Pfam" id="PF13490"/>
    </source>
</evidence>
<gene>
    <name evidence="6" type="ORF">BO225_02850</name>
</gene>
<dbReference type="OrthoDB" id="1655644at2"/>
<feature type="transmembrane region" description="Helical" evidence="3">
    <location>
        <begin position="76"/>
        <end position="98"/>
    </location>
</feature>
<keyword evidence="3" id="KW-0812">Transmembrane</keyword>
<evidence type="ECO:0000313" key="6">
    <source>
        <dbReference type="EMBL" id="OLU47496.1"/>
    </source>
</evidence>
<dbReference type="RefSeq" id="WP_076340777.1">
    <property type="nucleotide sequence ID" value="NZ_CAMRDH010000008.1"/>
</dbReference>
<dbReference type="Gene3D" id="1.10.10.1320">
    <property type="entry name" value="Anti-sigma factor, zinc-finger domain"/>
    <property type="match status" value="1"/>
</dbReference>
<name>A0A1U7NPD6_9FIRM</name>
<dbReference type="Proteomes" id="UP000186705">
    <property type="component" value="Unassembled WGS sequence"/>
</dbReference>
<dbReference type="STRING" id="1862672.BO225_02850"/>
<keyword evidence="7" id="KW-1185">Reference proteome</keyword>
<keyword evidence="3" id="KW-0472">Membrane</keyword>
<evidence type="ECO:0000259" key="5">
    <source>
        <dbReference type="Pfam" id="PF16107"/>
    </source>
</evidence>
<evidence type="ECO:0000256" key="1">
    <source>
        <dbReference type="ARBA" id="ARBA00024353"/>
    </source>
</evidence>
<organism evidence="6 7">
    <name type="scientific">Dubosiella newyorkensis</name>
    <dbReference type="NCBI Taxonomy" id="1862672"/>
    <lineage>
        <taxon>Bacteria</taxon>
        <taxon>Bacillati</taxon>
        <taxon>Bacillota</taxon>
        <taxon>Erysipelotrichia</taxon>
        <taxon>Erysipelotrichales</taxon>
        <taxon>Erysipelotrichaceae</taxon>
        <taxon>Dubosiella</taxon>
    </lineage>
</organism>
<protein>
    <recommendedName>
        <fullName evidence="2">Anti-sigma-W factor RsiW</fullName>
    </recommendedName>
</protein>
<proteinExistence type="inferred from homology"/>
<accession>A0A1U7NPD6</accession>
<feature type="domain" description="Putative zinc-finger" evidence="4">
    <location>
        <begin position="10"/>
        <end position="41"/>
    </location>
</feature>
<dbReference type="InterPro" id="IPR027383">
    <property type="entry name" value="Znf_put"/>
</dbReference>
<dbReference type="Pfam" id="PF16107">
    <property type="entry name" value="DUF4825"/>
    <property type="match status" value="1"/>
</dbReference>
<comment type="caution">
    <text evidence="6">The sequence shown here is derived from an EMBL/GenBank/DDBJ whole genome shotgun (WGS) entry which is preliminary data.</text>
</comment>
<dbReference type="GeneID" id="78274886"/>
<dbReference type="Pfam" id="PF13490">
    <property type="entry name" value="zf-HC2"/>
    <property type="match status" value="1"/>
</dbReference>
<reference evidence="6 7" key="1">
    <citation type="submission" date="2016-11" db="EMBL/GenBank/DDBJ databases">
        <title>Description of two novel members of the family Erysipelotrichaceae: Ileibacterium lipovorans gen. nov., sp. nov. and Dubosiella newyorkensis, gen. nov., sp. nov.</title>
        <authorList>
            <person name="Cox L.M."/>
            <person name="Sohn J."/>
            <person name="Tyrrell K.L."/>
            <person name="Citron D.M."/>
            <person name="Lawson P.A."/>
            <person name="Patel N.B."/>
            <person name="Iizumi T."/>
            <person name="Perez-Perez G.I."/>
            <person name="Goldstein E.J."/>
            <person name="Blaser M.J."/>
        </authorList>
    </citation>
    <scope>NUCLEOTIDE SEQUENCE [LARGE SCALE GENOMIC DNA]</scope>
    <source>
        <strain evidence="6 7">NYU-BL-A4</strain>
    </source>
</reference>
<keyword evidence="3" id="KW-1133">Transmembrane helix</keyword>
<sequence length="404" mass="46628">MEENKLHILVKDLLPDYIDGLTSPETNKIIEEHLFQCSSCQKALERMKESPSILDQDEKIEFDYLKLVRKRSRRHIWLSVCIVLVIVVSFLTISTFWIGRQTPAALLNINTTVAPYQVSLEVECLDQGRKVSRVEWKENGSHVQAIVFTVPGNDERKTFMYTTDQLIENVEVAGQIVWEDGTKIPDELGLLHAYKVEYIGNASQVSHLLKKMNVSSLVGSYTFELDGTRLIIETARPLADVYVNRESLLILSLIENASSVTWKSQGKKETVSVESLDALLKTEIKEGYGSLSAFTQNVERLEQSEEIWNQYTFDVQIQPVRLDKDQIVSFVVRENGEPVEEFSGYVKDWVNEDGSFVWRVYLQKGRYTIQFKIDGESTQEVPFNSDLRYRLQKIENNWRLEKRE</sequence>
<feature type="domain" description="DUF4825" evidence="5">
    <location>
        <begin position="191"/>
        <end position="266"/>
    </location>
</feature>
<dbReference type="InterPro" id="IPR032250">
    <property type="entry name" value="DUF4825"/>
</dbReference>